<keyword evidence="4 5" id="KW-0472">Membrane</keyword>
<organism evidence="8 9">
    <name type="scientific">Neovison vison</name>
    <name type="common">American mink</name>
    <name type="synonym">Mustela vison</name>
    <dbReference type="NCBI Taxonomy" id="452646"/>
    <lineage>
        <taxon>Eukaryota</taxon>
        <taxon>Metazoa</taxon>
        <taxon>Chordata</taxon>
        <taxon>Craniata</taxon>
        <taxon>Vertebrata</taxon>
        <taxon>Euteleostomi</taxon>
        <taxon>Mammalia</taxon>
        <taxon>Eutheria</taxon>
        <taxon>Laurasiatheria</taxon>
        <taxon>Carnivora</taxon>
        <taxon>Caniformia</taxon>
        <taxon>Musteloidea</taxon>
        <taxon>Mustelidae</taxon>
        <taxon>Mustelinae</taxon>
        <taxon>Neogale</taxon>
    </lineage>
</organism>
<name>A0A8C7AUN1_NEOVI</name>
<feature type="domain" description="MARVEL" evidence="7">
    <location>
        <begin position="17"/>
        <end position="136"/>
    </location>
</feature>
<feature type="transmembrane region" description="Helical" evidence="6">
    <location>
        <begin position="84"/>
        <end position="103"/>
    </location>
</feature>
<keyword evidence="9" id="KW-1185">Reference proteome</keyword>
<dbReference type="GO" id="GO:0016020">
    <property type="term" value="C:membrane"/>
    <property type="evidence" value="ECO:0007669"/>
    <property type="project" value="UniProtKB-SubCell"/>
</dbReference>
<feature type="transmembrane region" description="Helical" evidence="6">
    <location>
        <begin position="115"/>
        <end position="135"/>
    </location>
</feature>
<evidence type="ECO:0000313" key="9">
    <source>
        <dbReference type="Proteomes" id="UP000694425"/>
    </source>
</evidence>
<dbReference type="InterPro" id="IPR008253">
    <property type="entry name" value="Marvel"/>
</dbReference>
<evidence type="ECO:0000256" key="3">
    <source>
        <dbReference type="ARBA" id="ARBA00022989"/>
    </source>
</evidence>
<evidence type="ECO:0000256" key="2">
    <source>
        <dbReference type="ARBA" id="ARBA00022692"/>
    </source>
</evidence>
<evidence type="ECO:0000256" key="6">
    <source>
        <dbReference type="SAM" id="Phobius"/>
    </source>
</evidence>
<dbReference type="Ensembl" id="ENSNVIT00000012858.1">
    <property type="protein sequence ID" value="ENSNVIP00000010977.1"/>
    <property type="gene ID" value="ENSNVIG00000008711.1"/>
</dbReference>
<dbReference type="GeneTree" id="ENSGT00940000158528"/>
<keyword evidence="3 6" id="KW-1133">Transmembrane helix</keyword>
<comment type="subcellular location">
    <subcellularLocation>
        <location evidence="1">Membrane</location>
        <topology evidence="1">Multi-pass membrane protein</topology>
    </subcellularLocation>
</comment>
<feature type="transmembrane region" description="Helical" evidence="6">
    <location>
        <begin position="50"/>
        <end position="72"/>
    </location>
</feature>
<evidence type="ECO:0000256" key="1">
    <source>
        <dbReference type="ARBA" id="ARBA00004141"/>
    </source>
</evidence>
<reference evidence="8" key="2">
    <citation type="submission" date="2025-09" db="UniProtKB">
        <authorList>
            <consortium name="Ensembl"/>
        </authorList>
    </citation>
    <scope>IDENTIFICATION</scope>
</reference>
<evidence type="ECO:0000256" key="4">
    <source>
        <dbReference type="ARBA" id="ARBA00023136"/>
    </source>
</evidence>
<evidence type="ECO:0000256" key="5">
    <source>
        <dbReference type="PROSITE-ProRule" id="PRU00581"/>
    </source>
</evidence>
<protein>
    <recommendedName>
        <fullName evidence="7">MARVEL domain-containing protein</fullName>
    </recommendedName>
</protein>
<dbReference type="PROSITE" id="PS51225">
    <property type="entry name" value="MARVEL"/>
    <property type="match status" value="1"/>
</dbReference>
<dbReference type="AlphaFoldDB" id="A0A8C7AUN1"/>
<evidence type="ECO:0000259" key="7">
    <source>
        <dbReference type="PROSITE" id="PS51225"/>
    </source>
</evidence>
<keyword evidence="2 5" id="KW-0812">Transmembrane</keyword>
<reference evidence="8" key="1">
    <citation type="submission" date="2025-08" db="UniProtKB">
        <authorList>
            <consortium name="Ensembl"/>
        </authorList>
    </citation>
    <scope>IDENTIFICATION</scope>
</reference>
<accession>A0A8C7AUN1</accession>
<feature type="transmembrane region" description="Helical" evidence="6">
    <location>
        <begin position="15"/>
        <end position="38"/>
    </location>
</feature>
<dbReference type="Proteomes" id="UP000694425">
    <property type="component" value="Unplaced"/>
</dbReference>
<proteinExistence type="predicted"/>
<sequence>MGLCFQYLCSQSPGQWLICIKFSIILRFAWITSWLVILTCSSTSTPGPSSLLVVETILATIFFAINMCDLQTKIETISWPWSDFLQTLTVAILYLITSTIVLIERGNHYQILTGLLGLITTCHLGYAAYMIHTAAPTDLADGAV</sequence>
<evidence type="ECO:0000313" key="8">
    <source>
        <dbReference type="Ensembl" id="ENSNVIP00000010977.1"/>
    </source>
</evidence>